<accession>A0AAW8HPP7</accession>
<dbReference type="InterPro" id="IPR050909">
    <property type="entry name" value="Bact_Autotransporter_VF"/>
</dbReference>
<dbReference type="NCBIfam" id="TIGR01414">
    <property type="entry name" value="autotrans_barl"/>
    <property type="match status" value="1"/>
</dbReference>
<evidence type="ECO:0000256" key="2">
    <source>
        <dbReference type="SAM" id="SignalP"/>
    </source>
</evidence>
<evidence type="ECO:0000313" key="4">
    <source>
        <dbReference type="EMBL" id="MDQ2309982.1"/>
    </source>
</evidence>
<evidence type="ECO:0000259" key="3">
    <source>
        <dbReference type="PROSITE" id="PS51208"/>
    </source>
</evidence>
<dbReference type="PANTHER" id="PTHR12338">
    <property type="entry name" value="AUTOTRANSPORTER"/>
    <property type="match status" value="1"/>
</dbReference>
<comment type="caution">
    <text evidence="4">The sequence shown here is derived from an EMBL/GenBank/DDBJ whole genome shotgun (WGS) entry which is preliminary data.</text>
</comment>
<dbReference type="SMART" id="SM00710">
    <property type="entry name" value="PbH1"/>
    <property type="match status" value="8"/>
</dbReference>
<dbReference type="InterPro" id="IPR043990">
    <property type="entry name" value="AC_1"/>
</dbReference>
<feature type="chain" id="PRO_5043846711" evidence="2">
    <location>
        <begin position="34"/>
        <end position="1372"/>
    </location>
</feature>
<feature type="compositionally biased region" description="Low complexity" evidence="1">
    <location>
        <begin position="965"/>
        <end position="1016"/>
    </location>
</feature>
<dbReference type="InterPro" id="IPR036709">
    <property type="entry name" value="Autotransporte_beta_dom_sf"/>
</dbReference>
<dbReference type="PROSITE" id="PS51208">
    <property type="entry name" value="AUTOTRANSPORTER"/>
    <property type="match status" value="1"/>
</dbReference>
<feature type="region of interest" description="Disordered" evidence="1">
    <location>
        <begin position="960"/>
        <end position="1043"/>
    </location>
</feature>
<gene>
    <name evidence="4" type="ORF">RBJ30_12880</name>
</gene>
<organism evidence="4 5">
    <name type="scientific">Pluralibacter gergoviae</name>
    <name type="common">Enterobacter gergoviae</name>
    <dbReference type="NCBI Taxonomy" id="61647"/>
    <lineage>
        <taxon>Bacteria</taxon>
        <taxon>Pseudomonadati</taxon>
        <taxon>Pseudomonadota</taxon>
        <taxon>Gammaproteobacteria</taxon>
        <taxon>Enterobacterales</taxon>
        <taxon>Enterobacteriaceae</taxon>
        <taxon>Pluralibacter</taxon>
    </lineage>
</organism>
<dbReference type="RefSeq" id="WP_176579555.1">
    <property type="nucleotide sequence ID" value="NZ_CBCSIS010000010.1"/>
</dbReference>
<evidence type="ECO:0000313" key="5">
    <source>
        <dbReference type="Proteomes" id="UP001236270"/>
    </source>
</evidence>
<dbReference type="Pfam" id="PF18883">
    <property type="entry name" value="AC_1"/>
    <property type="match status" value="1"/>
</dbReference>
<dbReference type="GO" id="GO:0019867">
    <property type="term" value="C:outer membrane"/>
    <property type="evidence" value="ECO:0007669"/>
    <property type="project" value="InterPro"/>
</dbReference>
<dbReference type="SUPFAM" id="SSF51126">
    <property type="entry name" value="Pectin lyase-like"/>
    <property type="match status" value="1"/>
</dbReference>
<dbReference type="Pfam" id="PF03797">
    <property type="entry name" value="Autotransporter"/>
    <property type="match status" value="1"/>
</dbReference>
<dbReference type="Gene3D" id="2.40.128.130">
    <property type="entry name" value="Autotransporter beta-domain"/>
    <property type="match status" value="1"/>
</dbReference>
<feature type="compositionally biased region" description="Gly residues" evidence="1">
    <location>
        <begin position="1031"/>
        <end position="1040"/>
    </location>
</feature>
<name>A0AAW8HPP7_PLUGE</name>
<keyword evidence="2" id="KW-0732">Signal</keyword>
<dbReference type="InterPro" id="IPR011050">
    <property type="entry name" value="Pectin_lyase_fold/virulence"/>
</dbReference>
<dbReference type="EMBL" id="JAVDNV010000008">
    <property type="protein sequence ID" value="MDQ2309982.1"/>
    <property type="molecule type" value="Genomic_DNA"/>
</dbReference>
<reference evidence="4" key="1">
    <citation type="submission" date="2023-08" db="EMBL/GenBank/DDBJ databases">
        <title>WGS of pathogenic bacterial species, Los Angeles County Public Health Laboratories.</title>
        <authorList>
            <person name="Garrigues J.M."/>
            <person name="Green N.M."/>
        </authorList>
    </citation>
    <scope>NUCLEOTIDE SEQUENCE</scope>
    <source>
        <strain evidence="4">LACPHL-BACT-2023-00068</strain>
    </source>
</reference>
<dbReference type="InterPro" id="IPR006315">
    <property type="entry name" value="OM_autotransptr_brl_dom"/>
</dbReference>
<dbReference type="CDD" id="cd01344">
    <property type="entry name" value="PL2_Passenger_AT"/>
    <property type="match status" value="1"/>
</dbReference>
<dbReference type="InterPro" id="IPR005546">
    <property type="entry name" value="Autotransporte_beta"/>
</dbReference>
<evidence type="ECO:0000256" key="1">
    <source>
        <dbReference type="SAM" id="MobiDB-lite"/>
    </source>
</evidence>
<feature type="domain" description="Autotransporter" evidence="3">
    <location>
        <begin position="1084"/>
        <end position="1372"/>
    </location>
</feature>
<dbReference type="InterPro" id="IPR006626">
    <property type="entry name" value="PbH1"/>
</dbReference>
<dbReference type="SUPFAM" id="SSF103515">
    <property type="entry name" value="Autotransporter"/>
    <property type="match status" value="1"/>
</dbReference>
<dbReference type="Proteomes" id="UP001236270">
    <property type="component" value="Unassembled WGS sequence"/>
</dbReference>
<proteinExistence type="predicted"/>
<dbReference type="PANTHER" id="PTHR12338:SF5">
    <property type="entry name" value="ANTIGEN 43-RELATED"/>
    <property type="match status" value="1"/>
</dbReference>
<feature type="signal peptide" evidence="2">
    <location>
        <begin position="1"/>
        <end position="33"/>
    </location>
</feature>
<dbReference type="SMART" id="SM00869">
    <property type="entry name" value="Autotransporter"/>
    <property type="match status" value="1"/>
</dbReference>
<dbReference type="InterPro" id="IPR012332">
    <property type="entry name" value="Autotransporter_pectin_lyase_C"/>
</dbReference>
<sequence>MRTFKVNTLARVIKGTLMIGASCLASGIPYSYADPTVISDETRDHLSALEVGMEIVGTNINIITAAEGDNGHSVVAENGGRIALTDSYVSSIADGVDAVTAQVLSASVITNNVNIETGGDNAWGALAFNTGTISLNGGRINTSGADSIGAAANYARVDADNIAIGTTGKDADAVAAFNQGQLTIHDGQITTAGDDARGAVASGAGSIMSIDGGSITTQGEDAYGVLALNAGIADINDGTVTTSGLYSHGLVSYGSDATLTAKSSVIETSGEAANGLQSQNSGHIVIQSSKVSTTGLNGIGMYSTGTGSSIEAQDVDIQTSAERAYGVGVMGAASAAIRGGSVTTAGPEAYGLASGGAGSSLTAENVAVLTGGENGYGALAEKGGKIAIQGGKITTTGLQASGIALRNPDSAVETQDVSIQTSGDYASGVGVTLGSGATIRGGAIATTGVESHGLTSSDAGSLLNAQDVDIKTGGENAYGTYAIKGTTAAINGGNINTTGQGGVGVAIRDSGTSVDVSDLTIATSGEVAYGVVALDGGEATVTGGTIITHGKESHGVGAGDAGSSAVVKQVSIETSGEMARGANVSNAEMTLDNSDITTHGENAYGIFVNKGGHAVATNGSVLTSGVQGHGLGVTDAGSSLTAEGLAVETRNAYAMGADAASGGEITLKDARVNTLGEGAYGLTMYDGGAISVSGSEVQTQGANAHAIQATRDGIDGSTGSAAVNTVRVTNSSLKSAQGDTIHAEGTAMDVAFDQVKDQSAGSGLLINALNDRSGNRATVNFSAKDSALVGDIVAEDGNSVSVTLDNTTYTGAVKNGATLALNSGSTWNVTGDSRLSQSLDNAATIAFAAPVNGHYKTLTTQNYTGNGGTIIFNSVLGDDSSQSDRLVILGDSAGSSNVRVNNLGGKGAQTIEGIELIAVGGKSDGVFARSGRIAAGAYDYDLQKRDKNWYLTSTYVEPVKPVDPVDPVTPTDPVTPVDPATPTDPVTPVDPVTPTEPVKPVEPVTPTDPATPVDPAKPAEPAEPVTPVDPGGKGGGGGTSGSAKHVYRPETGSYAANLMAANTLFNLTLHDRLGETQYTDVLTGEQKVTSLWMRNEGGHQRSKMAGGQNKTQANRYVVQLGGDLAQWTSNGLDRYHLGAMVGYANQKSRTHSSLTGYHSRGQIHGYSTGLYGTWYANEADKSGLYVDSWVQYSWFKNKVNGDELPAEKYNSRGFTASLESGYSFLLGETRTAENMVNSYWIQPQAQAIWMGVKDKKHTEDNGTRVRGKGQNNIQTRLGMKAYMQGHSAMDEGKERNFQPFVEASWIHNTKRFGVTMDSVTTKMDGARNIAEIKTGVEGQISQNVNLWGNVAQQVGDKKYSDTQAAIGIKYLF</sequence>
<dbReference type="GeneID" id="67875753"/>
<protein>
    <submittedName>
        <fullName evidence="4">Autotransporter outer membrane beta-barrel domain-containing protein</fullName>
    </submittedName>
</protein>
<dbReference type="Gene3D" id="2.160.20.20">
    <property type="match status" value="2"/>
</dbReference>